<dbReference type="PANTHER" id="PTHR42767:SF1">
    <property type="entry name" value="ENDO-BETA-1,6-GALACTANASE-LIKE DOMAIN-CONTAINING PROTEIN"/>
    <property type="match status" value="1"/>
</dbReference>
<evidence type="ECO:0000313" key="4">
    <source>
        <dbReference type="Proteomes" id="UP000054928"/>
    </source>
</evidence>
<dbReference type="PANTHER" id="PTHR42767">
    <property type="entry name" value="ENDO-BETA-1,6-GALACTANASE"/>
    <property type="match status" value="1"/>
</dbReference>
<sequence>MKPIRSLVSSALLLSINYLSVTADYTVKVDAATTIQPNWDGWGTSLCWWANVFGEEASIADVLFTLNSTEIPIGNTGSLPGLGLNIVRYNIGGSGTNVIDDSGKEVAMRTSKNMPAFKLIESYWVDWFNKDRTSTSWNWQADAKQRAMLKFAIERGANQLEAFSNAPPWWMTYNRATAGGDNGKSDNLQYWNYEEFALYLATVLSEFKTEWGITFNYIEPFNEPSESWWEYPGKQEGCHFSWDAQKAILPILRKQLDAMDLKEVAIAAADENSPTETMHTLEAMAAIPDVINSFTKVNTHGYEGLDAYRGPDRNNLRESAEKLMKIMWDSELAEGDGSGLTMAESISLDINEMCVTGIAYWQVLDGVGWGLIKSNPGDTWIGEANPKYFVFAQYSRHIRFGMKILASDDLKTVVSFNSENNLLVLVTVNVGDAQTITYDLASFGKLGEVVKVWTTETSGLGALYQESTTSITGTTFTAKFPARTVMTFEIEAVMLVASS</sequence>
<accession>A0A0P1AYY9</accession>
<evidence type="ECO:0000259" key="2">
    <source>
        <dbReference type="Pfam" id="PF14587"/>
    </source>
</evidence>
<feature type="signal peptide" evidence="1">
    <location>
        <begin position="1"/>
        <end position="23"/>
    </location>
</feature>
<protein>
    <recommendedName>
        <fullName evidence="2">Endo-beta-1,6-galactanase-like domain-containing protein</fullName>
    </recommendedName>
</protein>
<dbReference type="EMBL" id="CCYD01002664">
    <property type="protein sequence ID" value="CEG47681.1"/>
    <property type="molecule type" value="Genomic_DNA"/>
</dbReference>
<reference evidence="4" key="1">
    <citation type="submission" date="2014-09" db="EMBL/GenBank/DDBJ databases">
        <authorList>
            <person name="Sharma Rahul"/>
            <person name="Thines Marco"/>
        </authorList>
    </citation>
    <scope>NUCLEOTIDE SEQUENCE [LARGE SCALE GENOMIC DNA]</scope>
</reference>
<feature type="domain" description="Endo-beta-1,6-galactanase-like" evidence="2">
    <location>
        <begin position="40"/>
        <end position="274"/>
    </location>
</feature>
<dbReference type="Gene3D" id="3.20.20.80">
    <property type="entry name" value="Glycosidases"/>
    <property type="match status" value="1"/>
</dbReference>
<name>A0A0P1AYY9_PLAHL</name>
<keyword evidence="1" id="KW-0732">Signal</keyword>
<evidence type="ECO:0000313" key="3">
    <source>
        <dbReference type="EMBL" id="CEG47681.1"/>
    </source>
</evidence>
<dbReference type="Pfam" id="PF14587">
    <property type="entry name" value="Glyco_hydr_30_2"/>
    <property type="match status" value="1"/>
</dbReference>
<dbReference type="SUPFAM" id="SSF51445">
    <property type="entry name" value="(Trans)glycosidases"/>
    <property type="match status" value="1"/>
</dbReference>
<evidence type="ECO:0000256" key="1">
    <source>
        <dbReference type="SAM" id="SignalP"/>
    </source>
</evidence>
<dbReference type="Proteomes" id="UP000054928">
    <property type="component" value="Unassembled WGS sequence"/>
</dbReference>
<dbReference type="GO" id="GO:0004553">
    <property type="term" value="F:hydrolase activity, hydrolyzing O-glycosyl compounds"/>
    <property type="evidence" value="ECO:0007669"/>
    <property type="project" value="InterPro"/>
</dbReference>
<keyword evidence="4" id="KW-1185">Reference proteome</keyword>
<dbReference type="Gene3D" id="2.60.40.1180">
    <property type="entry name" value="Golgi alpha-mannosidase II"/>
    <property type="match status" value="1"/>
</dbReference>
<dbReference type="OrthoDB" id="2012278at2759"/>
<dbReference type="InterPro" id="IPR039743">
    <property type="entry name" value="6GAL/EXGAL"/>
</dbReference>
<dbReference type="GeneID" id="36399883"/>
<dbReference type="InterPro" id="IPR039514">
    <property type="entry name" value="6GAL-like"/>
</dbReference>
<dbReference type="RefSeq" id="XP_024584050.1">
    <property type="nucleotide sequence ID" value="XM_024718675.1"/>
</dbReference>
<proteinExistence type="predicted"/>
<feature type="chain" id="PRO_5006059065" description="Endo-beta-1,6-galactanase-like domain-containing protein" evidence="1">
    <location>
        <begin position="24"/>
        <end position="499"/>
    </location>
</feature>
<organism evidence="3 4">
    <name type="scientific">Plasmopara halstedii</name>
    <name type="common">Downy mildew of sunflower</name>
    <dbReference type="NCBI Taxonomy" id="4781"/>
    <lineage>
        <taxon>Eukaryota</taxon>
        <taxon>Sar</taxon>
        <taxon>Stramenopiles</taxon>
        <taxon>Oomycota</taxon>
        <taxon>Peronosporomycetes</taxon>
        <taxon>Peronosporales</taxon>
        <taxon>Peronosporaceae</taxon>
        <taxon>Plasmopara</taxon>
    </lineage>
</organism>
<dbReference type="OMA" id="RHIHAGM"/>
<dbReference type="STRING" id="4781.A0A0P1AYY9"/>
<dbReference type="InterPro" id="IPR013780">
    <property type="entry name" value="Glyco_hydro_b"/>
</dbReference>
<dbReference type="InterPro" id="IPR017853">
    <property type="entry name" value="GH"/>
</dbReference>
<dbReference type="AlphaFoldDB" id="A0A0P1AYY9"/>